<reference evidence="1" key="1">
    <citation type="journal article" date="2006" name="Nature">
        <title>Deciphering the evolution and metabolism of an anammox bacterium from a community genome.</title>
        <authorList>
            <person name="Strous M."/>
            <person name="Pelletier E."/>
            <person name="Mangenot S."/>
            <person name="Rattei T."/>
            <person name="Lehner A."/>
            <person name="Taylor M.W."/>
            <person name="Horn M."/>
            <person name="Daims H."/>
            <person name="Bartol-Mavel D."/>
            <person name="Wincker P."/>
            <person name="Barbe V."/>
            <person name="Fonknechten N."/>
            <person name="Vallenet D."/>
            <person name="Segurens B."/>
            <person name="Schenowitz-Truong C."/>
            <person name="Medigue C."/>
            <person name="Collingro A."/>
            <person name="Snel B."/>
            <person name="Dutilh B.E."/>
            <person name="OpDenCamp H.J.M."/>
            <person name="vanDerDrift C."/>
            <person name="Cirpus I."/>
            <person name="vanDePas-Schoonen K.T."/>
            <person name="Harhangi H.R."/>
            <person name="vanNiftrik L."/>
            <person name="Schmid M."/>
            <person name="Keltjens J."/>
            <person name="vanDeVossenberg J."/>
            <person name="Kartal B."/>
            <person name="Meier H."/>
            <person name="Frishman D."/>
            <person name="Huynen M.A."/>
            <person name="Mewes H."/>
            <person name="Weissenbach J."/>
            <person name="Jetten M.S.M."/>
            <person name="Wagner M."/>
            <person name="LePaslier D."/>
        </authorList>
    </citation>
    <scope>NUCLEOTIDE SEQUENCE</scope>
</reference>
<dbReference type="EMBL" id="CT573073">
    <property type="protein sequence ID" value="CAJ72000.1"/>
    <property type="molecule type" value="Genomic_DNA"/>
</dbReference>
<organism evidence="1">
    <name type="scientific">Kuenenia stuttgartiensis</name>
    <dbReference type="NCBI Taxonomy" id="174633"/>
    <lineage>
        <taxon>Bacteria</taxon>
        <taxon>Pseudomonadati</taxon>
        <taxon>Planctomycetota</taxon>
        <taxon>Candidatus Brocadiia</taxon>
        <taxon>Candidatus Brocadiales</taxon>
        <taxon>Candidatus Brocadiaceae</taxon>
        <taxon>Candidatus Kuenenia</taxon>
    </lineage>
</organism>
<proteinExistence type="predicted"/>
<sequence length="199" mass="21476">MRLKIPQIRGDIACSVKTSLLLDLRSTILDFKSYFVPPAYRALPAVLFSFILGLSVNPSGCTLHLPTNITPSSITSVFACKSPINFAFFLSSTLSEAIIFPSTCPSTMAFFTLTFALTTPVLPTITSPSSVNISPSNFPSIFSVLVNLIVPLNSASGVKYVIFPSPIPTSFFDLLFFSLSSETTVPLRNKPAISYCLSS</sequence>
<protein>
    <submittedName>
        <fullName evidence="1">Uncharacterized protein</fullName>
    </submittedName>
</protein>
<dbReference type="AlphaFoldDB" id="Q1PXP4"/>
<accession>Q1PXP4</accession>
<reference evidence="1" key="2">
    <citation type="submission" date="2006-01" db="EMBL/GenBank/DDBJ databases">
        <authorList>
            <person name="Genoscope"/>
        </authorList>
    </citation>
    <scope>NUCLEOTIDE SEQUENCE</scope>
</reference>
<evidence type="ECO:0000313" key="1">
    <source>
        <dbReference type="EMBL" id="CAJ72000.1"/>
    </source>
</evidence>
<gene>
    <name evidence="1" type="ORF">kustc1255</name>
</gene>
<name>Q1PXP4_KUEST</name>